<dbReference type="InterPro" id="IPR001734">
    <property type="entry name" value="Na/solute_symporter"/>
</dbReference>
<sequence length="515" mass="54683">MSNQQLLPLQSLPPELSETIAANLPIALAILAGYLLVFVLITHLARRGQASGLSDHIVASRGLSWLVASLTLVATVLSGVGMAGFPGTVYSVGFSFIAMILAGYAVTAPAVWYLGRRMWLVGKEHDFQTPGDLLGDYYQSDTVRLYTVISSVAFNTTYIVAQLLAGGLILMILTGGVVSFEMGVLLLAAVVAVHLITTGMRGIAYLDTFNGVLISVLLGAFGVFIISHAGGVADVFTSLGSERAGYTTAPGLTQLFTPEVILIVGILFTVGNSLIAPAAWIRMYSVDAEENFAKVAAMMVGVLTVIYIFGTSFIGIYGQTVMPDGTNPDTVSSLLAFEVMPFSLAVLFLVGVLAAIISTTDSYAHVLAATVSRDLIREFINPDISEEHELLLNKVVISLTMIAGAVGALVYPNLITPLALFVVAISVQLFTPLMGAVAWPRASTEAAIIAPAVATLLLVLFQFHVIPNPYITPLVPGILTATATNFFLFIAISYLTPPQPLSKLEEYHGLINQKL</sequence>
<feature type="transmembrane region" description="Helical" evidence="13">
    <location>
        <begin position="471"/>
        <end position="495"/>
    </location>
</feature>
<evidence type="ECO:0000256" key="6">
    <source>
        <dbReference type="ARBA" id="ARBA00022847"/>
    </source>
</evidence>
<keyword evidence="5 13" id="KW-0812">Transmembrane</keyword>
<evidence type="ECO:0000313" key="14">
    <source>
        <dbReference type="EMBL" id="ELZ05044.1"/>
    </source>
</evidence>
<dbReference type="STRING" id="1227492.C482_02781"/>
<keyword evidence="7 13" id="KW-1133">Transmembrane helix</keyword>
<accession>M0B5Z7</accession>
<evidence type="ECO:0000256" key="2">
    <source>
        <dbReference type="ARBA" id="ARBA00006434"/>
    </source>
</evidence>
<evidence type="ECO:0000256" key="12">
    <source>
        <dbReference type="RuleBase" id="RU362091"/>
    </source>
</evidence>
<evidence type="ECO:0000256" key="9">
    <source>
        <dbReference type="ARBA" id="ARBA00023065"/>
    </source>
</evidence>
<dbReference type="CDD" id="cd10322">
    <property type="entry name" value="SLC5sbd"/>
    <property type="match status" value="1"/>
</dbReference>
<keyword evidence="3" id="KW-0813">Transport</keyword>
<name>M0B5Z7_9EURY</name>
<feature type="transmembrane region" description="Helical" evidence="13">
    <location>
        <begin position="334"/>
        <end position="357"/>
    </location>
</feature>
<keyword evidence="15" id="KW-1185">Reference proteome</keyword>
<evidence type="ECO:0000313" key="15">
    <source>
        <dbReference type="Proteomes" id="UP000011693"/>
    </source>
</evidence>
<dbReference type="InterPro" id="IPR050277">
    <property type="entry name" value="Sodium:Solute_Symporter"/>
</dbReference>
<keyword evidence="8" id="KW-0915">Sodium</keyword>
<dbReference type="PANTHER" id="PTHR48086:SF3">
    <property type="entry name" value="SODIUM_PROLINE SYMPORTER"/>
    <property type="match status" value="1"/>
</dbReference>
<feature type="transmembrane region" description="Helical" evidence="13">
    <location>
        <begin position="391"/>
        <end position="412"/>
    </location>
</feature>
<evidence type="ECO:0000256" key="10">
    <source>
        <dbReference type="ARBA" id="ARBA00023136"/>
    </source>
</evidence>
<feature type="transmembrane region" description="Helical" evidence="13">
    <location>
        <begin position="167"/>
        <end position="196"/>
    </location>
</feature>
<comment type="similarity">
    <text evidence="2 12">Belongs to the sodium:solute symporter (SSF) (TC 2.A.21) family.</text>
</comment>
<dbReference type="GO" id="GO:0006814">
    <property type="term" value="P:sodium ion transport"/>
    <property type="evidence" value="ECO:0007669"/>
    <property type="project" value="UniProtKB-KW"/>
</dbReference>
<feature type="transmembrane region" description="Helical" evidence="13">
    <location>
        <begin position="418"/>
        <end position="439"/>
    </location>
</feature>
<dbReference type="AlphaFoldDB" id="M0B5Z7"/>
<feature type="transmembrane region" description="Helical" evidence="13">
    <location>
        <begin position="208"/>
        <end position="229"/>
    </location>
</feature>
<dbReference type="PATRIC" id="fig|1227492.4.peg.537"/>
<gene>
    <name evidence="14" type="ORF">C482_02781</name>
</gene>
<dbReference type="PANTHER" id="PTHR48086">
    <property type="entry name" value="SODIUM/PROLINE SYMPORTER-RELATED"/>
    <property type="match status" value="1"/>
</dbReference>
<feature type="transmembrane region" description="Helical" evidence="13">
    <location>
        <begin position="20"/>
        <end position="41"/>
    </location>
</feature>
<dbReference type="Pfam" id="PF00474">
    <property type="entry name" value="SSF"/>
    <property type="match status" value="1"/>
</dbReference>
<comment type="subcellular location">
    <subcellularLocation>
        <location evidence="1">Cell membrane</location>
        <topology evidence="1">Multi-pass membrane protein</topology>
    </subcellularLocation>
</comment>
<evidence type="ECO:0000256" key="13">
    <source>
        <dbReference type="SAM" id="Phobius"/>
    </source>
</evidence>
<evidence type="ECO:0000256" key="1">
    <source>
        <dbReference type="ARBA" id="ARBA00004651"/>
    </source>
</evidence>
<evidence type="ECO:0000256" key="7">
    <source>
        <dbReference type="ARBA" id="ARBA00022989"/>
    </source>
</evidence>
<evidence type="ECO:0000256" key="5">
    <source>
        <dbReference type="ARBA" id="ARBA00022692"/>
    </source>
</evidence>
<dbReference type="GO" id="GO:0015293">
    <property type="term" value="F:symporter activity"/>
    <property type="evidence" value="ECO:0007669"/>
    <property type="project" value="UniProtKB-KW"/>
</dbReference>
<dbReference type="GO" id="GO:0005886">
    <property type="term" value="C:plasma membrane"/>
    <property type="evidence" value="ECO:0007669"/>
    <property type="project" value="UniProtKB-SubCell"/>
</dbReference>
<dbReference type="InterPro" id="IPR038377">
    <property type="entry name" value="Na/Glc_symporter_sf"/>
</dbReference>
<evidence type="ECO:0000256" key="11">
    <source>
        <dbReference type="ARBA" id="ARBA00023201"/>
    </source>
</evidence>
<organism evidence="14 15">
    <name type="scientific">Natrialba chahannaoensis JCM 10990</name>
    <dbReference type="NCBI Taxonomy" id="1227492"/>
    <lineage>
        <taxon>Archaea</taxon>
        <taxon>Methanobacteriati</taxon>
        <taxon>Methanobacteriota</taxon>
        <taxon>Stenosarchaea group</taxon>
        <taxon>Halobacteria</taxon>
        <taxon>Halobacteriales</taxon>
        <taxon>Natrialbaceae</taxon>
        <taxon>Natrialba</taxon>
    </lineage>
</organism>
<dbReference type="Proteomes" id="UP000011693">
    <property type="component" value="Unassembled WGS sequence"/>
</dbReference>
<keyword evidence="11" id="KW-0739">Sodium transport</keyword>
<keyword evidence="4" id="KW-1003">Cell membrane</keyword>
<keyword evidence="10 13" id="KW-0472">Membrane</keyword>
<dbReference type="EMBL" id="AOIN01000021">
    <property type="protein sequence ID" value="ELZ05044.1"/>
    <property type="molecule type" value="Genomic_DNA"/>
</dbReference>
<protein>
    <submittedName>
        <fullName evidence="14">Na+/proline symporter</fullName>
    </submittedName>
</protein>
<comment type="caution">
    <text evidence="14">The sequence shown here is derived from an EMBL/GenBank/DDBJ whole genome shotgun (WGS) entry which is preliminary data.</text>
</comment>
<dbReference type="RefSeq" id="WP_006165883.1">
    <property type="nucleotide sequence ID" value="NZ_AOIN01000021.1"/>
</dbReference>
<dbReference type="OrthoDB" id="199759at2157"/>
<reference evidence="14 15" key="1">
    <citation type="journal article" date="2014" name="PLoS Genet.">
        <title>Phylogenetically driven sequencing of extremely halophilic archaea reveals strategies for static and dynamic osmo-response.</title>
        <authorList>
            <person name="Becker E.A."/>
            <person name="Seitzer P.M."/>
            <person name="Tritt A."/>
            <person name="Larsen D."/>
            <person name="Krusor M."/>
            <person name="Yao A.I."/>
            <person name="Wu D."/>
            <person name="Madern D."/>
            <person name="Eisen J.A."/>
            <person name="Darling A.E."/>
            <person name="Facciotti M.T."/>
        </authorList>
    </citation>
    <scope>NUCLEOTIDE SEQUENCE [LARGE SCALE GENOMIC DNA]</scope>
    <source>
        <strain evidence="14 15">JCM 10990</strain>
    </source>
</reference>
<dbReference type="PROSITE" id="PS50283">
    <property type="entry name" value="NA_SOLUT_SYMP_3"/>
    <property type="match status" value="1"/>
</dbReference>
<proteinExistence type="inferred from homology"/>
<feature type="transmembrane region" description="Helical" evidence="13">
    <location>
        <begin position="446"/>
        <end position="465"/>
    </location>
</feature>
<evidence type="ECO:0000256" key="3">
    <source>
        <dbReference type="ARBA" id="ARBA00022448"/>
    </source>
</evidence>
<keyword evidence="6" id="KW-0769">Symport</keyword>
<evidence type="ECO:0000256" key="4">
    <source>
        <dbReference type="ARBA" id="ARBA00022475"/>
    </source>
</evidence>
<evidence type="ECO:0000256" key="8">
    <source>
        <dbReference type="ARBA" id="ARBA00023053"/>
    </source>
</evidence>
<feature type="transmembrane region" description="Helical" evidence="13">
    <location>
        <begin position="89"/>
        <end position="114"/>
    </location>
</feature>
<feature type="transmembrane region" description="Helical" evidence="13">
    <location>
        <begin position="260"/>
        <end position="280"/>
    </location>
</feature>
<feature type="transmembrane region" description="Helical" evidence="13">
    <location>
        <begin position="292"/>
        <end position="314"/>
    </location>
</feature>
<feature type="transmembrane region" description="Helical" evidence="13">
    <location>
        <begin position="62"/>
        <end position="83"/>
    </location>
</feature>
<dbReference type="Gene3D" id="1.20.1730.10">
    <property type="entry name" value="Sodium/glucose cotransporter"/>
    <property type="match status" value="1"/>
</dbReference>
<keyword evidence="9" id="KW-0406">Ion transport</keyword>